<feature type="transmembrane region" description="Helical" evidence="1">
    <location>
        <begin position="59"/>
        <end position="85"/>
    </location>
</feature>
<dbReference type="PANTHER" id="PTHR30590:SF2">
    <property type="entry name" value="INNER MEMBRANE PROTEIN"/>
    <property type="match status" value="1"/>
</dbReference>
<dbReference type="Pfam" id="PF04235">
    <property type="entry name" value="DUF418"/>
    <property type="match status" value="1"/>
</dbReference>
<dbReference type="InterPro" id="IPR007349">
    <property type="entry name" value="DUF418"/>
</dbReference>
<feature type="transmembrane region" description="Helical" evidence="1">
    <location>
        <begin position="326"/>
        <end position="346"/>
    </location>
</feature>
<sequence length="407" mass="47624">MDQQPTKNTKRIEILDIFRGFAILGIFVVNIVIMNSTFLNQDEFAKQWTSQLDLISQKILQLFFYTKFFPIFSLLFGLGISMQAIKMLERNQLSFSFFARRMFILFIFGGIHILFLWSGDVLYLYAILGLMTTLLLRKSNKFILILSGFFLFFPFYDQCLGYIFELLHFQPEIFLKGYTGETVHQIIRYGTYLEGIHLRLLEYPSNIPMLLGFMSPIALSMFLLGLYLGKNKVYQSMDTFILSIKKPMILVALLTNLYRILFLFVLTDLEIYRIEFVRTLFIKGMVVSDVVMGLFYLLVIGWIWYNTKWKTLLAPLKYAGRMALTNYMAQSLIGVLLFSSIGLGWYETLSPSQTLLIALVVFVCQVILSKVWLTYFKFGPLEWIWRCLTYKKVFPIKRDTRIEIKST</sequence>
<feature type="transmembrane region" description="Helical" evidence="1">
    <location>
        <begin position="143"/>
        <end position="164"/>
    </location>
</feature>
<keyword evidence="4" id="KW-1185">Reference proteome</keyword>
<accession>A0A1M6I526</accession>
<name>A0A1M6I526_9FLAO</name>
<keyword evidence="1" id="KW-0472">Membrane</keyword>
<evidence type="ECO:0000259" key="2">
    <source>
        <dbReference type="Pfam" id="PF04235"/>
    </source>
</evidence>
<evidence type="ECO:0000313" key="3">
    <source>
        <dbReference type="EMBL" id="SHJ29533.1"/>
    </source>
</evidence>
<dbReference type="STRING" id="570521.SAMN04488508_107121"/>
<feature type="transmembrane region" description="Helical" evidence="1">
    <location>
        <begin position="207"/>
        <end position="228"/>
    </location>
</feature>
<dbReference type="OrthoDB" id="9807744at2"/>
<gene>
    <name evidence="3" type="ORF">SAMN04488508_107121</name>
</gene>
<feature type="transmembrane region" description="Helical" evidence="1">
    <location>
        <begin position="352"/>
        <end position="373"/>
    </location>
</feature>
<evidence type="ECO:0000313" key="4">
    <source>
        <dbReference type="Proteomes" id="UP000184432"/>
    </source>
</evidence>
<feature type="domain" description="DUF418" evidence="2">
    <location>
        <begin position="228"/>
        <end position="392"/>
    </location>
</feature>
<dbReference type="PANTHER" id="PTHR30590">
    <property type="entry name" value="INNER MEMBRANE PROTEIN"/>
    <property type="match status" value="1"/>
</dbReference>
<protein>
    <recommendedName>
        <fullName evidence="2">DUF418 domain-containing protein</fullName>
    </recommendedName>
</protein>
<feature type="transmembrane region" description="Helical" evidence="1">
    <location>
        <begin position="97"/>
        <end position="115"/>
    </location>
</feature>
<feature type="transmembrane region" description="Helical" evidence="1">
    <location>
        <begin position="21"/>
        <end position="39"/>
    </location>
</feature>
<dbReference type="Proteomes" id="UP000184432">
    <property type="component" value="Unassembled WGS sequence"/>
</dbReference>
<keyword evidence="1" id="KW-0812">Transmembrane</keyword>
<proteinExistence type="predicted"/>
<dbReference type="InterPro" id="IPR052529">
    <property type="entry name" value="Bact_Transport_Assoc"/>
</dbReference>
<evidence type="ECO:0000256" key="1">
    <source>
        <dbReference type="SAM" id="Phobius"/>
    </source>
</evidence>
<feature type="transmembrane region" description="Helical" evidence="1">
    <location>
        <begin position="121"/>
        <end position="136"/>
    </location>
</feature>
<dbReference type="EMBL" id="FQYP01000007">
    <property type="protein sequence ID" value="SHJ29533.1"/>
    <property type="molecule type" value="Genomic_DNA"/>
</dbReference>
<dbReference type="AlphaFoldDB" id="A0A1M6I526"/>
<feature type="transmembrane region" description="Helical" evidence="1">
    <location>
        <begin position="248"/>
        <end position="266"/>
    </location>
</feature>
<organism evidence="3 4">
    <name type="scientific">Aquimarina spongiae</name>
    <dbReference type="NCBI Taxonomy" id="570521"/>
    <lineage>
        <taxon>Bacteria</taxon>
        <taxon>Pseudomonadati</taxon>
        <taxon>Bacteroidota</taxon>
        <taxon>Flavobacteriia</taxon>
        <taxon>Flavobacteriales</taxon>
        <taxon>Flavobacteriaceae</taxon>
        <taxon>Aquimarina</taxon>
    </lineage>
</organism>
<keyword evidence="1" id="KW-1133">Transmembrane helix</keyword>
<dbReference type="RefSeq" id="WP_073317991.1">
    <property type="nucleotide sequence ID" value="NZ_FQYP01000007.1"/>
</dbReference>
<reference evidence="4" key="1">
    <citation type="submission" date="2016-11" db="EMBL/GenBank/DDBJ databases">
        <authorList>
            <person name="Varghese N."/>
            <person name="Submissions S."/>
        </authorList>
    </citation>
    <scope>NUCLEOTIDE SEQUENCE [LARGE SCALE GENOMIC DNA]</scope>
    <source>
        <strain evidence="4">DSM 22623</strain>
    </source>
</reference>
<feature type="transmembrane region" description="Helical" evidence="1">
    <location>
        <begin position="286"/>
        <end position="305"/>
    </location>
</feature>